<evidence type="ECO:0000256" key="6">
    <source>
        <dbReference type="ARBA" id="ARBA00023180"/>
    </source>
</evidence>
<name>A0A6P4F4R1_DRORH</name>
<reference evidence="10" key="3">
    <citation type="submission" date="2025-05" db="UniProtKB">
        <authorList>
            <consortium name="EnsemblMetazoa"/>
        </authorList>
    </citation>
    <scope>IDENTIFICATION</scope>
</reference>
<protein>
    <submittedName>
        <fullName evidence="12">Chymotrypsin-like protease CTRL-1</fullName>
    </submittedName>
</protein>
<dbReference type="PRINTS" id="PR00722">
    <property type="entry name" value="CHYMOTRYPSIN"/>
</dbReference>
<dbReference type="GeneID" id="108048944"/>
<dbReference type="PANTHER" id="PTHR24260:SF147">
    <property type="entry name" value="EG:BACR7A4.3 PROTEIN-RELATED"/>
    <property type="match status" value="1"/>
</dbReference>
<dbReference type="PROSITE" id="PS00134">
    <property type="entry name" value="TRYPSIN_HIS"/>
    <property type="match status" value="1"/>
</dbReference>
<evidence type="ECO:0000313" key="12">
    <source>
        <dbReference type="RefSeq" id="XP_016985405.1"/>
    </source>
</evidence>
<dbReference type="Proteomes" id="UP001652680">
    <property type="component" value="Unassembled WGS sequence"/>
</dbReference>
<dbReference type="InterPro" id="IPR001254">
    <property type="entry name" value="Trypsin_dom"/>
</dbReference>
<dbReference type="CDD" id="cd00190">
    <property type="entry name" value="Tryp_SPc"/>
    <property type="match status" value="1"/>
</dbReference>
<evidence type="ECO:0000256" key="3">
    <source>
        <dbReference type="ARBA" id="ARBA00022837"/>
    </source>
</evidence>
<keyword evidence="3" id="KW-0106">Calcium</keyword>
<dbReference type="InterPro" id="IPR051333">
    <property type="entry name" value="CLIP_Serine_Protease"/>
</dbReference>
<keyword evidence="4" id="KW-0865">Zymogen</keyword>
<sequence length="303" mass="33747">MTRREMKSSIAVVVIIASFWLQGSHSILLENNCGVDSGRVIENGKNAGLTNNPWIAYLHKREQFKCAGSLVNHWFVLTAAHCLPDDGDIKVRLGEYNSKTKVDCVEHTCLKPAQDYDVDMIFKHSSFDANNHANDIGMLRLEKRVEYQTNILPVCIFVSFTESLKKSLDAVLWFKASGWGNSAGDTNGTVLQEQDILRHKSTACSELFGKDLASDQICASMDNGALCDGDSGGPHIRVMRYGQEFRRVQLAITSRTNAECKGSTILTDLSSHADWIKRVVHRFGPLADKQWPDNGVKIEPTFV</sequence>
<keyword evidence="11" id="KW-1185">Reference proteome</keyword>
<dbReference type="PANTHER" id="PTHR24260">
    <property type="match status" value="1"/>
</dbReference>
<organism evidence="12">
    <name type="scientific">Drosophila rhopaloa</name>
    <name type="common">Fruit fly</name>
    <dbReference type="NCBI Taxonomy" id="1041015"/>
    <lineage>
        <taxon>Eukaryota</taxon>
        <taxon>Metazoa</taxon>
        <taxon>Ecdysozoa</taxon>
        <taxon>Arthropoda</taxon>
        <taxon>Hexapoda</taxon>
        <taxon>Insecta</taxon>
        <taxon>Pterygota</taxon>
        <taxon>Neoptera</taxon>
        <taxon>Endopterygota</taxon>
        <taxon>Diptera</taxon>
        <taxon>Brachycera</taxon>
        <taxon>Muscomorpha</taxon>
        <taxon>Ephydroidea</taxon>
        <taxon>Drosophilidae</taxon>
        <taxon>Drosophila</taxon>
        <taxon>Sophophora</taxon>
    </lineage>
</organism>
<dbReference type="InterPro" id="IPR009003">
    <property type="entry name" value="Peptidase_S1_PA"/>
</dbReference>
<proteinExistence type="inferred from homology"/>
<keyword evidence="6" id="KW-0325">Glycoprotein</keyword>
<reference evidence="12" key="2">
    <citation type="submission" date="2025-04" db="UniProtKB">
        <authorList>
            <consortium name="RefSeq"/>
        </authorList>
    </citation>
    <scope>IDENTIFICATION</scope>
</reference>
<dbReference type="FunFam" id="2.40.10.10:FF:000028">
    <property type="entry name" value="Serine protease easter"/>
    <property type="match status" value="1"/>
</dbReference>
<dbReference type="SMART" id="SM00020">
    <property type="entry name" value="Tryp_SPc"/>
    <property type="match status" value="1"/>
</dbReference>
<evidence type="ECO:0000256" key="5">
    <source>
        <dbReference type="ARBA" id="ARBA00023157"/>
    </source>
</evidence>
<keyword evidence="2 8" id="KW-0732">Signal</keyword>
<feature type="chain" id="PRO_5027828477" evidence="8">
    <location>
        <begin position="27"/>
        <end position="303"/>
    </location>
</feature>
<dbReference type="SUPFAM" id="SSF50494">
    <property type="entry name" value="Trypsin-like serine proteases"/>
    <property type="match status" value="1"/>
</dbReference>
<evidence type="ECO:0000256" key="8">
    <source>
        <dbReference type="SAM" id="SignalP"/>
    </source>
</evidence>
<dbReference type="GO" id="GO:0046872">
    <property type="term" value="F:metal ion binding"/>
    <property type="evidence" value="ECO:0007669"/>
    <property type="project" value="UniProtKB-KW"/>
</dbReference>
<evidence type="ECO:0000256" key="7">
    <source>
        <dbReference type="ARBA" id="ARBA00024195"/>
    </source>
</evidence>
<keyword evidence="5" id="KW-1015">Disulfide bond</keyword>
<dbReference type="InterPro" id="IPR001314">
    <property type="entry name" value="Peptidase_S1A"/>
</dbReference>
<accession>A0A6P4F4R1</accession>
<feature type="signal peptide" evidence="8">
    <location>
        <begin position="1"/>
        <end position="26"/>
    </location>
</feature>
<evidence type="ECO:0000313" key="10">
    <source>
        <dbReference type="EnsemblMetazoa" id="XP_016985405.1"/>
    </source>
</evidence>
<dbReference type="GO" id="GO:0004252">
    <property type="term" value="F:serine-type endopeptidase activity"/>
    <property type="evidence" value="ECO:0007669"/>
    <property type="project" value="InterPro"/>
</dbReference>
<dbReference type="EnsemblMetazoa" id="XM_017129916.2">
    <property type="protein sequence ID" value="XP_016985405.1"/>
    <property type="gene ID" value="LOC108048944"/>
</dbReference>
<dbReference type="PROSITE" id="PS50240">
    <property type="entry name" value="TRYPSIN_DOM"/>
    <property type="match status" value="1"/>
</dbReference>
<dbReference type="GO" id="GO:0006508">
    <property type="term" value="P:proteolysis"/>
    <property type="evidence" value="ECO:0007669"/>
    <property type="project" value="InterPro"/>
</dbReference>
<evidence type="ECO:0000256" key="1">
    <source>
        <dbReference type="ARBA" id="ARBA00022723"/>
    </source>
</evidence>
<keyword evidence="1" id="KW-0479">Metal-binding</keyword>
<feature type="domain" description="Peptidase S1" evidence="9">
    <location>
        <begin position="41"/>
        <end position="281"/>
    </location>
</feature>
<reference evidence="11" key="1">
    <citation type="journal article" date="2021" name="Elife">
        <title>Highly contiguous assemblies of 101 drosophilid genomes.</title>
        <authorList>
            <person name="Kim B.Y."/>
            <person name="Wang J.R."/>
            <person name="Miller D.E."/>
            <person name="Barmina O."/>
            <person name="Delaney E."/>
            <person name="Thompson A."/>
            <person name="Comeault A.A."/>
            <person name="Peede D."/>
            <person name="D'Agostino E.R."/>
            <person name="Pelaez J."/>
            <person name="Aguilar J.M."/>
            <person name="Haji D."/>
            <person name="Matsunaga T."/>
            <person name="Armstrong E.E."/>
            <person name="Zych M."/>
            <person name="Ogawa Y."/>
            <person name="Stamenkovic-Radak M."/>
            <person name="Jelic M."/>
            <person name="Veselinovic M.S."/>
            <person name="Tanaskovic M."/>
            <person name="Eric P."/>
            <person name="Gao J.J."/>
            <person name="Katoh T.K."/>
            <person name="Toda M.J."/>
            <person name="Watabe H."/>
            <person name="Watada M."/>
            <person name="Davis J.S."/>
            <person name="Moyle L.C."/>
            <person name="Manoli G."/>
            <person name="Bertolini E."/>
            <person name="Kostal V."/>
            <person name="Hawley R.S."/>
            <person name="Takahashi A."/>
            <person name="Jones C.D."/>
            <person name="Price D.K."/>
            <person name="Whiteman N."/>
            <person name="Kopp A."/>
            <person name="Matute D.R."/>
            <person name="Petrov D.A."/>
        </authorList>
    </citation>
    <scope>NUCLEOTIDE SEQUENCE [LARGE SCALE GENOMIC DNA]</scope>
</reference>
<dbReference type="InterPro" id="IPR043504">
    <property type="entry name" value="Peptidase_S1_PA_chymotrypsin"/>
</dbReference>
<dbReference type="OrthoDB" id="6261922at2759"/>
<dbReference type="Gene3D" id="2.40.10.10">
    <property type="entry name" value="Trypsin-like serine proteases"/>
    <property type="match status" value="2"/>
</dbReference>
<dbReference type="InterPro" id="IPR018114">
    <property type="entry name" value="TRYPSIN_HIS"/>
</dbReference>
<evidence type="ECO:0000313" key="11">
    <source>
        <dbReference type="Proteomes" id="UP001652680"/>
    </source>
</evidence>
<gene>
    <name evidence="12" type="primary">LOC108048944</name>
    <name evidence="10" type="synonym">108048944</name>
</gene>
<comment type="similarity">
    <text evidence="7">Belongs to the peptidase S1 family. CLIP subfamily.</text>
</comment>
<evidence type="ECO:0000256" key="2">
    <source>
        <dbReference type="ARBA" id="ARBA00022729"/>
    </source>
</evidence>
<evidence type="ECO:0000259" key="9">
    <source>
        <dbReference type="PROSITE" id="PS50240"/>
    </source>
</evidence>
<dbReference type="AlphaFoldDB" id="A0A6P4F4R1"/>
<evidence type="ECO:0000256" key="4">
    <source>
        <dbReference type="ARBA" id="ARBA00023145"/>
    </source>
</evidence>
<dbReference type="Pfam" id="PF00089">
    <property type="entry name" value="Trypsin"/>
    <property type="match status" value="1"/>
</dbReference>
<dbReference type="RefSeq" id="XP_016985405.1">
    <property type="nucleotide sequence ID" value="XM_017129916.1"/>
</dbReference>